<dbReference type="InterPro" id="IPR005126">
    <property type="entry name" value="NapC/NirT_cyt_c_N"/>
</dbReference>
<keyword evidence="4" id="KW-1003">Cell membrane</keyword>
<proteinExistence type="inferred from homology"/>
<evidence type="ECO:0000313" key="18">
    <source>
        <dbReference type="Proteomes" id="UP000886752"/>
    </source>
</evidence>
<evidence type="ECO:0000256" key="13">
    <source>
        <dbReference type="PIRSR" id="PIRSR000013-1"/>
    </source>
</evidence>
<keyword evidence="7 12" id="KW-0479">Metal-binding</keyword>
<evidence type="ECO:0000256" key="9">
    <source>
        <dbReference type="ARBA" id="ARBA00022989"/>
    </source>
</evidence>
<feature type="binding site" description="axial binding residue" evidence="14">
    <location>
        <position position="141"/>
    </location>
    <ligand>
        <name>heme</name>
        <dbReference type="ChEBI" id="CHEBI:30413"/>
        <label>2</label>
    </ligand>
    <ligandPart>
        <name>Fe</name>
        <dbReference type="ChEBI" id="CHEBI:18248"/>
    </ligandPart>
</feature>
<gene>
    <name evidence="17" type="ORF">H9894_05075</name>
</gene>
<keyword evidence="11 15" id="KW-0472">Membrane</keyword>
<dbReference type="GO" id="GO:0020037">
    <property type="term" value="F:heme binding"/>
    <property type="evidence" value="ECO:0007669"/>
    <property type="project" value="InterPro"/>
</dbReference>
<feature type="binding site" description="axial binding residue" evidence="14">
    <location>
        <position position="86"/>
    </location>
    <ligand>
        <name>heme</name>
        <dbReference type="ChEBI" id="CHEBI:30413"/>
        <label>1</label>
    </ligand>
    <ligandPart>
        <name>Fe</name>
        <dbReference type="ChEBI" id="CHEBI:18248"/>
    </ligandPart>
</feature>
<keyword evidence="10 12" id="KW-0408">Iron</keyword>
<comment type="cofactor">
    <cofactor evidence="13">
        <name>heme</name>
        <dbReference type="ChEBI" id="CHEBI:30413"/>
    </cofactor>
    <text evidence="13">Binds 4 heme groups per subunit.</text>
</comment>
<evidence type="ECO:0000256" key="10">
    <source>
        <dbReference type="ARBA" id="ARBA00023004"/>
    </source>
</evidence>
<feature type="binding site" description="covalent" evidence="13">
    <location>
        <position position="43"/>
    </location>
    <ligand>
        <name>heme</name>
        <dbReference type="ChEBI" id="CHEBI:30413"/>
        <label>1</label>
    </ligand>
</feature>
<evidence type="ECO:0000256" key="15">
    <source>
        <dbReference type="SAM" id="Phobius"/>
    </source>
</evidence>
<evidence type="ECO:0000313" key="17">
    <source>
        <dbReference type="EMBL" id="HIW00545.1"/>
    </source>
</evidence>
<sequence length="155" mass="17013">MEKPRSSPFLKIFLCGLLGGFVIFAIAAYAMTVSDSRPFCTTCHLMTEAGVTHKLSTHADLSCNECHAPHNLLAKIPFKAKEAIRDVVYNVQGADLPLGPNSVTREVVNANCIACHARTNVDVASMNVKPYCVDCHRNVAHMRHKPVSTRMVAYD</sequence>
<dbReference type="GO" id="GO:0005886">
    <property type="term" value="C:plasma membrane"/>
    <property type="evidence" value="ECO:0007669"/>
    <property type="project" value="UniProtKB-SubCell"/>
</dbReference>
<evidence type="ECO:0000256" key="3">
    <source>
        <dbReference type="ARBA" id="ARBA00022448"/>
    </source>
</evidence>
<evidence type="ECO:0000256" key="4">
    <source>
        <dbReference type="ARBA" id="ARBA00022475"/>
    </source>
</evidence>
<feature type="binding site" description="axial binding residue" evidence="14">
    <location>
        <position position="46"/>
    </location>
    <ligand>
        <name>heme</name>
        <dbReference type="ChEBI" id="CHEBI:30413"/>
        <label>1</label>
    </ligand>
    <ligandPart>
        <name>Fe</name>
        <dbReference type="ChEBI" id="CHEBI:18248"/>
    </ligandPart>
</feature>
<reference evidence="17" key="1">
    <citation type="journal article" date="2021" name="PeerJ">
        <title>Extensive microbial diversity within the chicken gut microbiome revealed by metagenomics and culture.</title>
        <authorList>
            <person name="Gilroy R."/>
            <person name="Ravi A."/>
            <person name="Getino M."/>
            <person name="Pursley I."/>
            <person name="Horton D.L."/>
            <person name="Alikhan N.F."/>
            <person name="Baker D."/>
            <person name="Gharbi K."/>
            <person name="Hall N."/>
            <person name="Watson M."/>
            <person name="Adriaenssens E.M."/>
            <person name="Foster-Nyarko E."/>
            <person name="Jarju S."/>
            <person name="Secka A."/>
            <person name="Antonio M."/>
            <person name="Oren A."/>
            <person name="Chaudhuri R.R."/>
            <person name="La Ragione R."/>
            <person name="Hildebrand F."/>
            <person name="Pallen M.J."/>
        </authorList>
    </citation>
    <scope>NUCLEOTIDE SEQUENCE</scope>
    <source>
        <strain evidence="17">ChiHecec2B26-446</strain>
    </source>
</reference>
<feature type="transmembrane region" description="Helical" evidence="15">
    <location>
        <begin position="12"/>
        <end position="31"/>
    </location>
</feature>
<dbReference type="GO" id="GO:0019333">
    <property type="term" value="P:denitrification pathway"/>
    <property type="evidence" value="ECO:0007669"/>
    <property type="project" value="InterPro"/>
</dbReference>
<keyword evidence="6 15" id="KW-0812">Transmembrane</keyword>
<feature type="binding site" description="covalent" evidence="13">
    <location>
        <position position="132"/>
    </location>
    <ligand>
        <name>heme</name>
        <dbReference type="ChEBI" id="CHEBI:30413"/>
        <label>4</label>
    </ligand>
</feature>
<comment type="PTM">
    <text evidence="12">Binds 4 heme groups per subunit.</text>
</comment>
<dbReference type="Gene3D" id="1.10.3820.10">
    <property type="entry name" value="Di-heme elbow motif domain"/>
    <property type="match status" value="1"/>
</dbReference>
<dbReference type="AlphaFoldDB" id="A0A9D1TPC5"/>
<feature type="binding site" description="axial binding residue" evidence="14">
    <location>
        <position position="67"/>
    </location>
    <ligand>
        <name>heme</name>
        <dbReference type="ChEBI" id="CHEBI:30413"/>
        <label>2</label>
    </ligand>
    <ligandPart>
        <name>Fe</name>
        <dbReference type="ChEBI" id="CHEBI:18248"/>
    </ligandPart>
</feature>
<feature type="binding site" description="axial binding residue" evidence="14">
    <location>
        <position position="136"/>
    </location>
    <ligand>
        <name>heme</name>
        <dbReference type="ChEBI" id="CHEBI:30413"/>
        <label>4</label>
    </ligand>
    <ligandPart>
        <name>Fe</name>
        <dbReference type="ChEBI" id="CHEBI:18248"/>
    </ligandPart>
</feature>
<dbReference type="EMBL" id="DXHV01000054">
    <property type="protein sequence ID" value="HIW00545.1"/>
    <property type="molecule type" value="Genomic_DNA"/>
</dbReference>
<feature type="binding site" evidence="13">
    <location>
        <position position="86"/>
    </location>
    <ligand>
        <name>a menaquinol</name>
        <dbReference type="ChEBI" id="CHEBI:18151"/>
    </ligand>
</feature>
<reference evidence="17" key="2">
    <citation type="submission" date="2021-04" db="EMBL/GenBank/DDBJ databases">
        <authorList>
            <person name="Gilroy R."/>
        </authorList>
    </citation>
    <scope>NUCLEOTIDE SEQUENCE</scope>
    <source>
        <strain evidence="17">ChiHecec2B26-446</strain>
    </source>
</reference>
<evidence type="ECO:0000256" key="12">
    <source>
        <dbReference type="PIRNR" id="PIRNR000013"/>
    </source>
</evidence>
<keyword evidence="8 12" id="KW-0249">Electron transport</keyword>
<dbReference type="Pfam" id="PF03264">
    <property type="entry name" value="Cytochrom_NNT"/>
    <property type="match status" value="1"/>
</dbReference>
<dbReference type="GO" id="GO:0009055">
    <property type="term" value="F:electron transfer activity"/>
    <property type="evidence" value="ECO:0007669"/>
    <property type="project" value="TreeGrafter"/>
</dbReference>
<name>A0A9D1TPC5_9BACT</name>
<feature type="binding site" description="covalent" evidence="13">
    <location>
        <position position="63"/>
    </location>
    <ligand>
        <name>heme</name>
        <dbReference type="ChEBI" id="CHEBI:30413"/>
        <label>2</label>
    </ligand>
</feature>
<keyword evidence="3 12" id="KW-0813">Transport</keyword>
<evidence type="ECO:0000256" key="14">
    <source>
        <dbReference type="PIRSR" id="PIRSR000013-2"/>
    </source>
</evidence>
<dbReference type="GO" id="GO:0009061">
    <property type="term" value="P:anaerobic respiration"/>
    <property type="evidence" value="ECO:0007669"/>
    <property type="project" value="TreeGrafter"/>
</dbReference>
<feature type="binding site" description="axial binding residue" evidence="14">
    <location>
        <position position="116"/>
    </location>
    <ligand>
        <name>heme</name>
        <dbReference type="ChEBI" id="CHEBI:30413"/>
        <label>3</label>
    </ligand>
    <ligandPart>
        <name>Fe</name>
        <dbReference type="ChEBI" id="CHEBI:18248"/>
    </ligandPart>
</feature>
<evidence type="ECO:0000256" key="8">
    <source>
        <dbReference type="ARBA" id="ARBA00022982"/>
    </source>
</evidence>
<dbReference type="PANTHER" id="PTHR30333:SF1">
    <property type="entry name" value="CYTOCHROME C-TYPE PROTEIN NAPC"/>
    <property type="match status" value="1"/>
</dbReference>
<feature type="binding site" description="covalent" evidence="13">
    <location>
        <position position="112"/>
    </location>
    <ligand>
        <name>heme</name>
        <dbReference type="ChEBI" id="CHEBI:30413"/>
        <label>3</label>
    </ligand>
</feature>
<feature type="binding site" evidence="13">
    <location>
        <position position="64"/>
    </location>
    <ligand>
        <name>a menaquinol</name>
        <dbReference type="ChEBI" id="CHEBI:18151"/>
    </ligand>
</feature>
<dbReference type="InterPro" id="IPR038266">
    <property type="entry name" value="NapC/NirT_cytc_sf"/>
</dbReference>
<dbReference type="PIRSF" id="PIRSF000013">
    <property type="entry name" value="4_hem_cytochrm_NapC"/>
    <property type="match status" value="1"/>
</dbReference>
<evidence type="ECO:0000256" key="2">
    <source>
        <dbReference type="ARBA" id="ARBA00007395"/>
    </source>
</evidence>
<evidence type="ECO:0000256" key="6">
    <source>
        <dbReference type="ARBA" id="ARBA00022692"/>
    </source>
</evidence>
<comment type="similarity">
    <text evidence="2">Belongs to the NapC/NirT/NrfH family.</text>
</comment>
<feature type="binding site" description="covalent" evidence="13">
    <location>
        <position position="66"/>
    </location>
    <ligand>
        <name>heme</name>
        <dbReference type="ChEBI" id="CHEBI:30413"/>
        <label>2</label>
    </ligand>
</feature>
<keyword evidence="9 15" id="KW-1133">Transmembrane helix</keyword>
<dbReference type="Proteomes" id="UP000886752">
    <property type="component" value="Unassembled WGS sequence"/>
</dbReference>
<dbReference type="SUPFAM" id="SSF48695">
    <property type="entry name" value="Multiheme cytochromes"/>
    <property type="match status" value="1"/>
</dbReference>
<accession>A0A9D1TPC5</accession>
<evidence type="ECO:0000256" key="7">
    <source>
        <dbReference type="ARBA" id="ARBA00022723"/>
    </source>
</evidence>
<protein>
    <recommendedName>
        <fullName evidence="12">Cytochrome c-type protein</fullName>
    </recommendedName>
</protein>
<dbReference type="InterPro" id="IPR036280">
    <property type="entry name" value="Multihaem_cyt_sf"/>
</dbReference>
<feature type="binding site" description="covalent" evidence="13">
    <location>
        <position position="115"/>
    </location>
    <ligand>
        <name>heme</name>
        <dbReference type="ChEBI" id="CHEBI:30413"/>
        <label>3</label>
    </ligand>
</feature>
<feature type="domain" description="NapC/NirT cytochrome c N-terminal" evidence="16">
    <location>
        <begin position="10"/>
        <end position="92"/>
    </location>
</feature>
<feature type="binding site" description="covalent" evidence="13">
    <location>
        <position position="40"/>
    </location>
    <ligand>
        <name>heme</name>
        <dbReference type="ChEBI" id="CHEBI:30413"/>
        <label>1</label>
    </ligand>
</feature>
<feature type="binding site" description="axial binding residue" evidence="14">
    <location>
        <position position="58"/>
    </location>
    <ligand>
        <name>heme</name>
        <dbReference type="ChEBI" id="CHEBI:30413"/>
        <label>3</label>
    </ligand>
    <ligandPart>
        <name>Fe</name>
        <dbReference type="ChEBI" id="CHEBI:18248"/>
    </ligandPart>
</feature>
<evidence type="ECO:0000259" key="16">
    <source>
        <dbReference type="Pfam" id="PF03264"/>
    </source>
</evidence>
<evidence type="ECO:0000256" key="1">
    <source>
        <dbReference type="ARBA" id="ARBA00004162"/>
    </source>
</evidence>
<dbReference type="PANTHER" id="PTHR30333">
    <property type="entry name" value="CYTOCHROME C-TYPE PROTEIN"/>
    <property type="match status" value="1"/>
</dbReference>
<feature type="binding site" evidence="13">
    <location>
        <position position="79"/>
    </location>
    <ligand>
        <name>a menaquinol</name>
        <dbReference type="ChEBI" id="CHEBI:18151"/>
    </ligand>
</feature>
<dbReference type="InterPro" id="IPR024717">
    <property type="entry name" value="NapC/NirT/NrfH"/>
</dbReference>
<dbReference type="GO" id="GO:0046872">
    <property type="term" value="F:metal ion binding"/>
    <property type="evidence" value="ECO:0007669"/>
    <property type="project" value="UniProtKB-KW"/>
</dbReference>
<dbReference type="InterPro" id="IPR051174">
    <property type="entry name" value="Cytochrome_c-type_ET"/>
</dbReference>
<evidence type="ECO:0000256" key="5">
    <source>
        <dbReference type="ARBA" id="ARBA00022617"/>
    </source>
</evidence>
<keyword evidence="5 12" id="KW-0349">Heme</keyword>
<comment type="subcellular location">
    <subcellularLocation>
        <location evidence="1">Cell membrane</location>
        <topology evidence="1">Single-pass membrane protein</topology>
    </subcellularLocation>
</comment>
<evidence type="ECO:0000256" key="11">
    <source>
        <dbReference type="ARBA" id="ARBA00023136"/>
    </source>
</evidence>
<organism evidence="17 18">
    <name type="scientific">Candidatus Desulfovibrio intestinipullorum</name>
    <dbReference type="NCBI Taxonomy" id="2838536"/>
    <lineage>
        <taxon>Bacteria</taxon>
        <taxon>Pseudomonadati</taxon>
        <taxon>Thermodesulfobacteriota</taxon>
        <taxon>Desulfovibrionia</taxon>
        <taxon>Desulfovibrionales</taxon>
        <taxon>Desulfovibrionaceae</taxon>
        <taxon>Desulfovibrio</taxon>
    </lineage>
</organism>
<feature type="binding site" description="covalent" evidence="13">
    <location>
        <position position="135"/>
    </location>
    <ligand>
        <name>heme</name>
        <dbReference type="ChEBI" id="CHEBI:30413"/>
        <label>4</label>
    </ligand>
</feature>
<comment type="caution">
    <text evidence="17">The sequence shown here is derived from an EMBL/GenBank/DDBJ whole genome shotgun (WGS) entry which is preliminary data.</text>
</comment>